<dbReference type="RefSeq" id="WP_246288823.1">
    <property type="nucleotide sequence ID" value="NZ_CADIJO010000009.1"/>
</dbReference>
<dbReference type="Pfam" id="PF13103">
    <property type="entry name" value="TonB_2"/>
    <property type="match status" value="1"/>
</dbReference>
<organism evidence="5 6">
    <name type="scientific">Achromobacter deleyi</name>
    <dbReference type="NCBI Taxonomy" id="1353891"/>
    <lineage>
        <taxon>Bacteria</taxon>
        <taxon>Pseudomonadati</taxon>
        <taxon>Pseudomonadota</taxon>
        <taxon>Betaproteobacteria</taxon>
        <taxon>Burkholderiales</taxon>
        <taxon>Alcaligenaceae</taxon>
        <taxon>Achromobacter</taxon>
    </lineage>
</organism>
<keyword evidence="1" id="KW-0813">Transport</keyword>
<evidence type="ECO:0000256" key="2">
    <source>
        <dbReference type="ARBA" id="ARBA00023136"/>
    </source>
</evidence>
<dbReference type="InterPro" id="IPR011662">
    <property type="entry name" value="Secretin/TonB_short_N"/>
</dbReference>
<sequence length="245" mass="26287">MHQEPIRAGKGLAGKGLAGGYWRGWTGCCWTLLWLCAALCWRPAGAQEPVLRLFDFDIPAQPLQSALEHYSNVTGSSVVYRAALAVGRRSAAVKGIYTPEAALRMLIEGTGLVAEYTAANAFILQSDARQAHGGSAARRADPPRGAFYRSYYGVVQAGVRDALCRNAITRAGGYRAAVSFEVSPMGRVEGARVLDSTGDAGKDEAIARTLDEIVLDKAPPRDLEQPFVMLIMPQSAEHDQGCPAH</sequence>
<dbReference type="GO" id="GO:0019867">
    <property type="term" value="C:outer membrane"/>
    <property type="evidence" value="ECO:0007669"/>
    <property type="project" value="InterPro"/>
</dbReference>
<dbReference type="SUPFAM" id="SSF74653">
    <property type="entry name" value="TolA/TonB C-terminal domain"/>
    <property type="match status" value="1"/>
</dbReference>
<dbReference type="Proteomes" id="UP000494111">
    <property type="component" value="Unassembled WGS sequence"/>
</dbReference>
<dbReference type="Gene3D" id="3.55.50.30">
    <property type="match status" value="1"/>
</dbReference>
<evidence type="ECO:0000256" key="3">
    <source>
        <dbReference type="ARBA" id="ARBA00023237"/>
    </source>
</evidence>
<protein>
    <recommendedName>
        <fullName evidence="4">Secretin/TonB short N-terminal domain-containing protein</fullName>
    </recommendedName>
</protein>
<proteinExistence type="predicted"/>
<evidence type="ECO:0000313" key="5">
    <source>
        <dbReference type="EMBL" id="CAB3705679.1"/>
    </source>
</evidence>
<dbReference type="Pfam" id="PF07660">
    <property type="entry name" value="STN"/>
    <property type="match status" value="1"/>
</dbReference>
<evidence type="ECO:0000259" key="4">
    <source>
        <dbReference type="SMART" id="SM00965"/>
    </source>
</evidence>
<keyword evidence="3" id="KW-0998">Cell outer membrane</keyword>
<accession>A0A6S7BAL1</accession>
<evidence type="ECO:0000256" key="1">
    <source>
        <dbReference type="ARBA" id="ARBA00022448"/>
    </source>
</evidence>
<reference evidence="5 6" key="1">
    <citation type="submission" date="2020-04" db="EMBL/GenBank/DDBJ databases">
        <authorList>
            <person name="De Canck E."/>
        </authorList>
    </citation>
    <scope>NUCLEOTIDE SEQUENCE [LARGE SCALE GENOMIC DNA]</scope>
    <source>
        <strain evidence="5 6">LMG 3458</strain>
    </source>
</reference>
<dbReference type="Gene3D" id="3.30.1150.10">
    <property type="match status" value="1"/>
</dbReference>
<feature type="domain" description="Secretin/TonB short N-terminal" evidence="4">
    <location>
        <begin position="76"/>
        <end position="127"/>
    </location>
</feature>
<name>A0A6S7BAL1_9BURK</name>
<evidence type="ECO:0000313" key="6">
    <source>
        <dbReference type="Proteomes" id="UP000494111"/>
    </source>
</evidence>
<dbReference type="EMBL" id="CADIJO010000009">
    <property type="protein sequence ID" value="CAB3705679.1"/>
    <property type="molecule type" value="Genomic_DNA"/>
</dbReference>
<gene>
    <name evidence="5" type="ORF">LMG3458_02909</name>
</gene>
<keyword evidence="2" id="KW-0472">Membrane</keyword>
<dbReference type="SMART" id="SM00965">
    <property type="entry name" value="STN"/>
    <property type="match status" value="1"/>
</dbReference>
<dbReference type="AlphaFoldDB" id="A0A6S7BAL1"/>